<dbReference type="PANTHER" id="PTHR33332">
    <property type="entry name" value="REVERSE TRANSCRIPTASE DOMAIN-CONTAINING PROTEIN"/>
    <property type="match status" value="1"/>
</dbReference>
<accession>A0ABC9WMB6</accession>
<protein>
    <submittedName>
        <fullName evidence="1">Mitochondrial enolase superfamily member 1</fullName>
    </submittedName>
</protein>
<sequence>MTQNWEEWLLHHECAAIQRDLDRLENGAERRLMKLNKGKHKVLLLGRNNPKHQYMLEAERLENTSAEKDFEVLVDNKLSMSQQCTLMAKKAKSILGCIRKSAASSLMEVTSTQPW</sequence>
<keyword evidence="2" id="KW-1185">Reference proteome</keyword>
<evidence type="ECO:0000313" key="1">
    <source>
        <dbReference type="EMBL" id="GAB0186330.1"/>
    </source>
</evidence>
<reference evidence="1 2" key="1">
    <citation type="submission" date="2024-06" db="EMBL/GenBank/DDBJ databases">
        <title>The draft genome of Grus japonensis, version 3.</title>
        <authorList>
            <person name="Nabeshima K."/>
            <person name="Suzuki S."/>
            <person name="Onuma M."/>
        </authorList>
    </citation>
    <scope>NUCLEOTIDE SEQUENCE [LARGE SCALE GENOMIC DNA]</scope>
    <source>
        <strain evidence="1 2">451A</strain>
    </source>
</reference>
<organism evidence="1 2">
    <name type="scientific">Grus japonensis</name>
    <name type="common">Japanese crane</name>
    <name type="synonym">Red-crowned crane</name>
    <dbReference type="NCBI Taxonomy" id="30415"/>
    <lineage>
        <taxon>Eukaryota</taxon>
        <taxon>Metazoa</taxon>
        <taxon>Chordata</taxon>
        <taxon>Craniata</taxon>
        <taxon>Vertebrata</taxon>
        <taxon>Euteleostomi</taxon>
        <taxon>Archelosauria</taxon>
        <taxon>Archosauria</taxon>
        <taxon>Dinosauria</taxon>
        <taxon>Saurischia</taxon>
        <taxon>Theropoda</taxon>
        <taxon>Coelurosauria</taxon>
        <taxon>Aves</taxon>
        <taxon>Neognathae</taxon>
        <taxon>Neoaves</taxon>
        <taxon>Gruiformes</taxon>
        <taxon>Gruidae</taxon>
        <taxon>Grus</taxon>
    </lineage>
</organism>
<dbReference type="AlphaFoldDB" id="A0ABC9WMB6"/>
<dbReference type="Proteomes" id="UP001623348">
    <property type="component" value="Unassembled WGS sequence"/>
</dbReference>
<proteinExistence type="predicted"/>
<dbReference type="EMBL" id="BAAFJT010000003">
    <property type="protein sequence ID" value="GAB0186330.1"/>
    <property type="molecule type" value="Genomic_DNA"/>
</dbReference>
<evidence type="ECO:0000313" key="2">
    <source>
        <dbReference type="Proteomes" id="UP001623348"/>
    </source>
</evidence>
<name>A0ABC9WMB6_GRUJA</name>
<comment type="caution">
    <text evidence="1">The sequence shown here is derived from an EMBL/GenBank/DDBJ whole genome shotgun (WGS) entry which is preliminary data.</text>
</comment>
<gene>
    <name evidence="1" type="ORF">GRJ2_001098300</name>
</gene>